<dbReference type="Gene3D" id="3.30.70.2740">
    <property type="match status" value="1"/>
</dbReference>
<keyword evidence="5 7" id="KW-0560">Oxidoreductase</keyword>
<accession>A0ABR3GJI7</accession>
<dbReference type="Gene3D" id="1.10.45.10">
    <property type="entry name" value="Vanillyl-alcohol Oxidase, Chain A, domain 4"/>
    <property type="match status" value="1"/>
</dbReference>
<dbReference type="Gene3D" id="3.30.465.10">
    <property type="match status" value="1"/>
</dbReference>
<comment type="similarity">
    <text evidence="2">Belongs to the FAD-binding oxidoreductase/transferase type 4 family.</text>
</comment>
<keyword evidence="4" id="KW-0274">FAD</keyword>
<dbReference type="EC" id="1.1.99.40" evidence="7"/>
<dbReference type="InterPro" id="IPR016167">
    <property type="entry name" value="FAD-bd_PCMH_sub1"/>
</dbReference>
<dbReference type="Gene3D" id="3.30.43.10">
    <property type="entry name" value="Uridine Diphospho-n-acetylenolpyruvylglucosamine Reductase, domain 2"/>
    <property type="match status" value="1"/>
</dbReference>
<evidence type="ECO:0000259" key="6">
    <source>
        <dbReference type="PROSITE" id="PS51387"/>
    </source>
</evidence>
<name>A0ABR3GJI7_9PEZI</name>
<dbReference type="InterPro" id="IPR016171">
    <property type="entry name" value="Vanillyl_alc_oxidase_C-sub2"/>
</dbReference>
<keyword evidence="8" id="KW-1185">Reference proteome</keyword>
<dbReference type="InterPro" id="IPR051264">
    <property type="entry name" value="FAD-oxidored/transferase_4"/>
</dbReference>
<dbReference type="InterPro" id="IPR006094">
    <property type="entry name" value="Oxid_FAD_bind_N"/>
</dbReference>
<evidence type="ECO:0000256" key="1">
    <source>
        <dbReference type="ARBA" id="ARBA00001974"/>
    </source>
</evidence>
<reference evidence="7 8" key="1">
    <citation type="submission" date="2024-02" db="EMBL/GenBank/DDBJ databases">
        <title>Discinaceae phylogenomics.</title>
        <authorList>
            <person name="Dirks A.C."/>
            <person name="James T.Y."/>
        </authorList>
    </citation>
    <scope>NUCLEOTIDE SEQUENCE [LARGE SCALE GENOMIC DNA]</scope>
    <source>
        <strain evidence="7 8">ACD0624</strain>
    </source>
</reference>
<evidence type="ECO:0000256" key="2">
    <source>
        <dbReference type="ARBA" id="ARBA00008000"/>
    </source>
</evidence>
<dbReference type="PANTHER" id="PTHR43716:SF1">
    <property type="entry name" value="D-2-HYDROXYGLUTARATE DEHYDROGENASE, MITOCHONDRIAL"/>
    <property type="match status" value="1"/>
</dbReference>
<dbReference type="SUPFAM" id="SSF55103">
    <property type="entry name" value="FAD-linked oxidases, C-terminal domain"/>
    <property type="match status" value="1"/>
</dbReference>
<dbReference type="PROSITE" id="PS51387">
    <property type="entry name" value="FAD_PCMH"/>
    <property type="match status" value="1"/>
</dbReference>
<evidence type="ECO:0000313" key="7">
    <source>
        <dbReference type="EMBL" id="KAL0636103.1"/>
    </source>
</evidence>
<comment type="caution">
    <text evidence="7">The sequence shown here is derived from an EMBL/GenBank/DDBJ whole genome shotgun (WGS) entry which is preliminary data.</text>
</comment>
<dbReference type="GO" id="GO:0016491">
    <property type="term" value="F:oxidoreductase activity"/>
    <property type="evidence" value="ECO:0007669"/>
    <property type="project" value="UniProtKB-KW"/>
</dbReference>
<dbReference type="EMBL" id="JBBBZM010000056">
    <property type="protein sequence ID" value="KAL0636103.1"/>
    <property type="molecule type" value="Genomic_DNA"/>
</dbReference>
<dbReference type="InterPro" id="IPR016166">
    <property type="entry name" value="FAD-bd_PCMH"/>
</dbReference>
<proteinExistence type="inferred from homology"/>
<protein>
    <submittedName>
        <fullName evidence="7">D-lactate ferricytochrome c oxidoreductase</fullName>
        <ecNumber evidence="7">1.1.99.40</ecNumber>
    </submittedName>
</protein>
<feature type="domain" description="FAD-binding PCMH-type" evidence="6">
    <location>
        <begin position="117"/>
        <end position="296"/>
    </location>
</feature>
<dbReference type="PANTHER" id="PTHR43716">
    <property type="entry name" value="D-2-HYDROXYGLUTARATE DEHYDROGENASE, MITOCHONDRIAL"/>
    <property type="match status" value="1"/>
</dbReference>
<keyword evidence="3" id="KW-0285">Flavoprotein</keyword>
<comment type="cofactor">
    <cofactor evidence="1">
        <name>FAD</name>
        <dbReference type="ChEBI" id="CHEBI:57692"/>
    </cofactor>
</comment>
<evidence type="ECO:0000313" key="8">
    <source>
        <dbReference type="Proteomes" id="UP001447188"/>
    </source>
</evidence>
<organism evidence="7 8">
    <name type="scientific">Discina gigas</name>
    <dbReference type="NCBI Taxonomy" id="1032678"/>
    <lineage>
        <taxon>Eukaryota</taxon>
        <taxon>Fungi</taxon>
        <taxon>Dikarya</taxon>
        <taxon>Ascomycota</taxon>
        <taxon>Pezizomycotina</taxon>
        <taxon>Pezizomycetes</taxon>
        <taxon>Pezizales</taxon>
        <taxon>Discinaceae</taxon>
        <taxon>Discina</taxon>
    </lineage>
</organism>
<gene>
    <name evidence="7" type="primary">DLD2</name>
    <name evidence="7" type="ORF">Q9L58_004892</name>
</gene>
<evidence type="ECO:0000256" key="4">
    <source>
        <dbReference type="ARBA" id="ARBA00022827"/>
    </source>
</evidence>
<dbReference type="Pfam" id="PF01565">
    <property type="entry name" value="FAD_binding_4"/>
    <property type="match status" value="1"/>
</dbReference>
<sequence>MNSVRLLRAAATRARPCAALPRRRVLLNELAGHRYASTETHERPVVTAAAATKSAPKPKDVRLTAESYPNIERDSRFSTLTPADIAHFATICPLVSCDHGASEGELEPFNTDWMRKYRGQSRLILKPKSIHDVSAILKYCNARHLAVVPQGGNTGLVGGSIPIFDEIIVSLNALASIRSFDAVSGILVVDAGVVLETADTFLAKHHHIFPLDLGAKGSCHVGGNVATNAGGLRLLRYGSLHGTVLGVEAVLPDGTILDDLSTLRKNNTGYDLKQLFIGSEGTLGIITAISIVCPPRPTASNVAFFALDSYAAVQTTFTKAKSQLGEILSAFEMMDGTSQRLVAEVTGRRRPLQGESPFYVLVETSGSNPEHDSAKLEAFLEDLMTTETVSDGVLAQDETQLKGLWAWREGIPECLGHWGGVYKYDVSIPLPELYQLVEDVRTRMEQSGLLTAGKTSNEQGVDDVVVDVVGYGHIGDSNLHLNVAVRKYDKRVEQALEPFVYEWIQKRRGSISAEHGLGVAKRDFVGYSRGEVELRVMAGLKRHFDPNGIMNPYKYIKA</sequence>
<dbReference type="Proteomes" id="UP001447188">
    <property type="component" value="Unassembled WGS sequence"/>
</dbReference>
<dbReference type="InterPro" id="IPR016164">
    <property type="entry name" value="FAD-linked_Oxase-like_C"/>
</dbReference>
<dbReference type="InterPro" id="IPR004113">
    <property type="entry name" value="FAD-bd_oxidored_4_C"/>
</dbReference>
<dbReference type="InterPro" id="IPR036318">
    <property type="entry name" value="FAD-bd_PCMH-like_sf"/>
</dbReference>
<evidence type="ECO:0000256" key="3">
    <source>
        <dbReference type="ARBA" id="ARBA00022630"/>
    </source>
</evidence>
<dbReference type="SUPFAM" id="SSF56176">
    <property type="entry name" value="FAD-binding/transporter-associated domain-like"/>
    <property type="match status" value="1"/>
</dbReference>
<dbReference type="Pfam" id="PF02913">
    <property type="entry name" value="FAD-oxidase_C"/>
    <property type="match status" value="1"/>
</dbReference>
<evidence type="ECO:0000256" key="5">
    <source>
        <dbReference type="ARBA" id="ARBA00023002"/>
    </source>
</evidence>
<dbReference type="InterPro" id="IPR016169">
    <property type="entry name" value="FAD-bd_PCMH_sub2"/>
</dbReference>
<dbReference type="Gene3D" id="3.30.70.2190">
    <property type="match status" value="1"/>
</dbReference>